<feature type="domain" description="Glucose-methanol-choline oxidoreductase N-terminal" evidence="4">
    <location>
        <begin position="338"/>
        <end position="361"/>
    </location>
</feature>
<dbReference type="EMBL" id="ML978712">
    <property type="protein sequence ID" value="KAF2090894.1"/>
    <property type="molecule type" value="Genomic_DNA"/>
</dbReference>
<dbReference type="InterPro" id="IPR036188">
    <property type="entry name" value="FAD/NAD-bd_sf"/>
</dbReference>
<reference evidence="6" key="1">
    <citation type="journal article" date="2020" name="Stud. Mycol.">
        <title>101 Dothideomycetes genomes: a test case for predicting lifestyles and emergence of pathogens.</title>
        <authorList>
            <person name="Haridas S."/>
            <person name="Albert R."/>
            <person name="Binder M."/>
            <person name="Bloem J."/>
            <person name="Labutti K."/>
            <person name="Salamov A."/>
            <person name="Andreopoulos B."/>
            <person name="Baker S."/>
            <person name="Barry K."/>
            <person name="Bills G."/>
            <person name="Bluhm B."/>
            <person name="Cannon C."/>
            <person name="Castanera R."/>
            <person name="Culley D."/>
            <person name="Daum C."/>
            <person name="Ezra D."/>
            <person name="Gonzalez J."/>
            <person name="Henrissat B."/>
            <person name="Kuo A."/>
            <person name="Liang C."/>
            <person name="Lipzen A."/>
            <person name="Lutzoni F."/>
            <person name="Magnuson J."/>
            <person name="Mondo S."/>
            <person name="Nolan M."/>
            <person name="Ohm R."/>
            <person name="Pangilinan J."/>
            <person name="Park H.-J."/>
            <person name="Ramirez L."/>
            <person name="Alfaro M."/>
            <person name="Sun H."/>
            <person name="Tritt A."/>
            <person name="Yoshinaga Y."/>
            <person name="Zwiers L.-H."/>
            <person name="Turgeon B."/>
            <person name="Goodwin S."/>
            <person name="Spatafora J."/>
            <person name="Crous P."/>
            <person name="Grigoriev I."/>
        </authorList>
    </citation>
    <scope>NUCLEOTIDE SEQUENCE</scope>
    <source>
        <strain evidence="6">CBS 121410</strain>
    </source>
</reference>
<feature type="signal peptide" evidence="3">
    <location>
        <begin position="1"/>
        <end position="19"/>
    </location>
</feature>
<keyword evidence="7" id="KW-1185">Reference proteome</keyword>
<comment type="caution">
    <text evidence="6">The sequence shown here is derived from an EMBL/GenBank/DDBJ whole genome shotgun (WGS) entry which is preliminary data.</text>
</comment>
<dbReference type="Proteomes" id="UP000799776">
    <property type="component" value="Unassembled WGS sequence"/>
</dbReference>
<comment type="similarity">
    <text evidence="1 2">Belongs to the GMC oxidoreductase family.</text>
</comment>
<sequence length="804" mass="85431">MAVLTEVMSLLLLSASSQSYYTDPTTNITFWQTTIPNTTTTGSFQFGVALPPNSTTTTTTEITPYEYIGHIVGALHNTNGTTTGWTGLSHSGGMPSSLLLLVWPSATKIHTSFRYATGYVAPSLYTGNSTLTQISSAVNATHFELVYRCQWCWVWNQDGVEGGQEPEDGEAVVVGWVQAFGSPQPVDSDEGTVSQHDNGMGEFGVKVESARDARYASWTSMTGTGNVATTTTATATTTTACKGSAVPTTPYDYIVVGAGAAGIPLADKLSESGKTVLLIERGPPSSGRWGGTESSASNWRPDWLSGTNLTRFDVPGLCNEIWTDSAGIACDDVDVMAGCVLGGGTAVNAALWWRAPAADWDDNFPEGWKAADMDDAVARVFDRIPGTDHPSADGQLFLQQGFDVLSSALADAGWKSVVANDVPNEKNEVYAHTPYMFSHGERGGPMATYLVTASQRSNFKLWMNTAVRRVVRTGGHVTGVEVESSTADGYCGIVNVTTATGGVILSAGTFGSSKILMRSGIGPMDQLEVVNSSSIDGPTMIADSKWIILPVGQNLNDHVNTNAVVTASPVVYHDFYADWDSPAASDKAAYLNNRTGILTQAAPNIGPIFWQTVHGSDGITRQLMWTARVENSLGSNTMTLSQYLGRGSTSRGALSITAGLTMTVSTVPYLHTDEDKAAVVQALKNLRTALAENPNITFIYPPANQTIEDYVDAYPVTTSDRTANHWVGTAKMGTDSGLEDGTAVVDTNARVYGTDNLYVVDASIFPGMMSTNPSALIVAAAEHASEKILEDTGASLRSRHPRPG</sequence>
<dbReference type="SUPFAM" id="SSF51905">
    <property type="entry name" value="FAD/NAD(P)-binding domain"/>
    <property type="match status" value="1"/>
</dbReference>
<dbReference type="PROSITE" id="PS00623">
    <property type="entry name" value="GMC_OXRED_1"/>
    <property type="match status" value="1"/>
</dbReference>
<gene>
    <name evidence="6" type="ORF">K490DRAFT_71198</name>
</gene>
<feature type="chain" id="PRO_5040155446" description="Glucose-methanol-choline oxidoreductase N-terminal domain-containing protein" evidence="3">
    <location>
        <begin position="20"/>
        <end position="804"/>
    </location>
</feature>
<evidence type="ECO:0000313" key="7">
    <source>
        <dbReference type="Proteomes" id="UP000799776"/>
    </source>
</evidence>
<dbReference type="OrthoDB" id="413885at2759"/>
<dbReference type="Pfam" id="PF00732">
    <property type="entry name" value="GMC_oxred_N"/>
    <property type="match status" value="1"/>
</dbReference>
<evidence type="ECO:0000259" key="4">
    <source>
        <dbReference type="PROSITE" id="PS00623"/>
    </source>
</evidence>
<proteinExistence type="inferred from homology"/>
<dbReference type="Gene3D" id="3.50.50.60">
    <property type="entry name" value="FAD/NAD(P)-binding domain"/>
    <property type="match status" value="1"/>
</dbReference>
<dbReference type="PANTHER" id="PTHR47190">
    <property type="entry name" value="DEHYDROGENASE, PUTATIVE-RELATED"/>
    <property type="match status" value="1"/>
</dbReference>
<keyword evidence="2" id="KW-0285">Flavoprotein</keyword>
<dbReference type="GO" id="GO:0016614">
    <property type="term" value="F:oxidoreductase activity, acting on CH-OH group of donors"/>
    <property type="evidence" value="ECO:0007669"/>
    <property type="project" value="InterPro"/>
</dbReference>
<keyword evidence="3" id="KW-0732">Signal</keyword>
<dbReference type="Gene3D" id="2.60.40.1210">
    <property type="entry name" value="Cellobiose dehydrogenase, cytochrome domain"/>
    <property type="match status" value="1"/>
</dbReference>
<dbReference type="Gene3D" id="3.30.410.10">
    <property type="entry name" value="Cholesterol Oxidase, domain 2"/>
    <property type="match status" value="1"/>
</dbReference>
<evidence type="ECO:0000256" key="2">
    <source>
        <dbReference type="RuleBase" id="RU003968"/>
    </source>
</evidence>
<name>A0A9P4M2H4_9PEZI</name>
<feature type="domain" description="Glucose-methanol-choline oxidoreductase N-terminal" evidence="5">
    <location>
        <begin position="508"/>
        <end position="522"/>
    </location>
</feature>
<accession>A0A9P4M2H4</accession>
<evidence type="ECO:0000313" key="6">
    <source>
        <dbReference type="EMBL" id="KAF2090894.1"/>
    </source>
</evidence>
<evidence type="ECO:0000256" key="3">
    <source>
        <dbReference type="SAM" id="SignalP"/>
    </source>
</evidence>
<dbReference type="PANTHER" id="PTHR47190:SF2">
    <property type="entry name" value="CELLOBIOSE DEHYDROGENASE (AFU_ORTHOLOGUE AFUA_2G17620)"/>
    <property type="match status" value="1"/>
</dbReference>
<dbReference type="InterPro" id="IPR000172">
    <property type="entry name" value="GMC_OxRdtase_N"/>
</dbReference>
<dbReference type="InterPro" id="IPR053208">
    <property type="entry name" value="GMC_Oxidoreductase_CD"/>
</dbReference>
<protein>
    <recommendedName>
        <fullName evidence="4 5">Glucose-methanol-choline oxidoreductase N-terminal domain-containing protein</fullName>
    </recommendedName>
</protein>
<evidence type="ECO:0000256" key="1">
    <source>
        <dbReference type="ARBA" id="ARBA00010790"/>
    </source>
</evidence>
<dbReference type="GO" id="GO:0050660">
    <property type="term" value="F:flavin adenine dinucleotide binding"/>
    <property type="evidence" value="ECO:0007669"/>
    <property type="project" value="InterPro"/>
</dbReference>
<dbReference type="Pfam" id="PF05199">
    <property type="entry name" value="GMC_oxred_C"/>
    <property type="match status" value="1"/>
</dbReference>
<dbReference type="SUPFAM" id="SSF49344">
    <property type="entry name" value="CBD9-like"/>
    <property type="match status" value="1"/>
</dbReference>
<dbReference type="InterPro" id="IPR007867">
    <property type="entry name" value="GMC_OxRtase_C"/>
</dbReference>
<dbReference type="Pfam" id="PF16010">
    <property type="entry name" value="CDH-cyt"/>
    <property type="match status" value="1"/>
</dbReference>
<dbReference type="PROSITE" id="PS00624">
    <property type="entry name" value="GMC_OXRED_2"/>
    <property type="match status" value="1"/>
</dbReference>
<keyword evidence="2" id="KW-0274">FAD</keyword>
<dbReference type="InterPro" id="IPR015920">
    <property type="entry name" value="Cellobiose_DH-like_cyt"/>
</dbReference>
<evidence type="ECO:0000259" key="5">
    <source>
        <dbReference type="PROSITE" id="PS00624"/>
    </source>
</evidence>
<dbReference type="CDD" id="cd09630">
    <property type="entry name" value="CDH_like_cytochrome"/>
    <property type="match status" value="1"/>
</dbReference>
<organism evidence="6 7">
    <name type="scientific">Saccharata proteae CBS 121410</name>
    <dbReference type="NCBI Taxonomy" id="1314787"/>
    <lineage>
        <taxon>Eukaryota</taxon>
        <taxon>Fungi</taxon>
        <taxon>Dikarya</taxon>
        <taxon>Ascomycota</taxon>
        <taxon>Pezizomycotina</taxon>
        <taxon>Dothideomycetes</taxon>
        <taxon>Dothideomycetes incertae sedis</taxon>
        <taxon>Botryosphaeriales</taxon>
        <taxon>Saccharataceae</taxon>
        <taxon>Saccharata</taxon>
    </lineage>
</organism>
<dbReference type="AlphaFoldDB" id="A0A9P4M2H4"/>
<dbReference type="SUPFAM" id="SSF54373">
    <property type="entry name" value="FAD-linked reductases, C-terminal domain"/>
    <property type="match status" value="1"/>
</dbReference>